<proteinExistence type="predicted"/>
<dbReference type="EMBL" id="CT868241">
    <property type="protein sequence ID" value="CAK76574.1"/>
    <property type="molecule type" value="Genomic_DNA"/>
</dbReference>
<name>A0D0K7_PARTE</name>
<keyword evidence="2" id="KW-1185">Reference proteome</keyword>
<evidence type="ECO:0000313" key="2">
    <source>
        <dbReference type="Proteomes" id="UP000000600"/>
    </source>
</evidence>
<dbReference type="KEGG" id="ptm:GSPATT00012126001"/>
<reference evidence="1 2" key="1">
    <citation type="journal article" date="2006" name="Nature">
        <title>Global trends of whole-genome duplications revealed by the ciliate Paramecium tetraurelia.</title>
        <authorList>
            <consortium name="Genoscope"/>
            <person name="Aury J.-M."/>
            <person name="Jaillon O."/>
            <person name="Duret L."/>
            <person name="Noel B."/>
            <person name="Jubin C."/>
            <person name="Porcel B.M."/>
            <person name="Segurens B."/>
            <person name="Daubin V."/>
            <person name="Anthouard V."/>
            <person name="Aiach N."/>
            <person name="Arnaiz O."/>
            <person name="Billaut A."/>
            <person name="Beisson J."/>
            <person name="Blanc I."/>
            <person name="Bouhouche K."/>
            <person name="Camara F."/>
            <person name="Duharcourt S."/>
            <person name="Guigo R."/>
            <person name="Gogendeau D."/>
            <person name="Katinka M."/>
            <person name="Keller A.-M."/>
            <person name="Kissmehl R."/>
            <person name="Klotz C."/>
            <person name="Koll F."/>
            <person name="Le Moue A."/>
            <person name="Lepere C."/>
            <person name="Malinsky S."/>
            <person name="Nowacki M."/>
            <person name="Nowak J.K."/>
            <person name="Plattner H."/>
            <person name="Poulain J."/>
            <person name="Ruiz F."/>
            <person name="Serrano V."/>
            <person name="Zagulski M."/>
            <person name="Dessen P."/>
            <person name="Betermier M."/>
            <person name="Weissenbach J."/>
            <person name="Scarpelli C."/>
            <person name="Schachter V."/>
            <person name="Sperling L."/>
            <person name="Meyer E."/>
            <person name="Cohen J."/>
            <person name="Wincker P."/>
        </authorList>
    </citation>
    <scope>NUCLEOTIDE SEQUENCE [LARGE SCALE GENOMIC DNA]</scope>
    <source>
        <strain evidence="1 2">Stock d4-2</strain>
    </source>
</reference>
<evidence type="ECO:0000313" key="1">
    <source>
        <dbReference type="EMBL" id="CAK76574.1"/>
    </source>
</evidence>
<dbReference type="HOGENOM" id="CLU_1506233_0_0_1"/>
<dbReference type="Proteomes" id="UP000000600">
    <property type="component" value="Unassembled WGS sequence"/>
</dbReference>
<organism evidence="1 2">
    <name type="scientific">Paramecium tetraurelia</name>
    <dbReference type="NCBI Taxonomy" id="5888"/>
    <lineage>
        <taxon>Eukaryota</taxon>
        <taxon>Sar</taxon>
        <taxon>Alveolata</taxon>
        <taxon>Ciliophora</taxon>
        <taxon>Intramacronucleata</taxon>
        <taxon>Oligohymenophorea</taxon>
        <taxon>Peniculida</taxon>
        <taxon>Parameciidae</taxon>
        <taxon>Paramecium</taxon>
    </lineage>
</organism>
<dbReference type="RefSeq" id="XP_001443971.1">
    <property type="nucleotide sequence ID" value="XM_001443934.1"/>
</dbReference>
<accession>A0D0K7</accession>
<dbReference type="GeneID" id="5029755"/>
<dbReference type="InParanoid" id="A0D0K7"/>
<sequence length="179" mass="21053">MIQSEFKLRVDIALQCEQYKNIFYSCFITSSAYPTYNDDVVMNQTNSIIEAYQTIESPEVRYEIQMKASKRIKIDAIQYCILQQTGLTAQQMYDESEVGQFNVTQYYYLMNDFDFSQYQNQSAKITFDEAEESVWRIMEISKQNGGKLLALLNTLIIWSFHTNLKSLVNQQTNNQIFRN</sequence>
<protein>
    <submittedName>
        <fullName evidence="1">Uncharacterized protein</fullName>
    </submittedName>
</protein>
<dbReference type="AlphaFoldDB" id="A0D0K7"/>
<gene>
    <name evidence="1" type="ORF">GSPATT00012126001</name>
</gene>